<reference evidence="1" key="1">
    <citation type="submission" date="2020-01" db="EMBL/GenBank/DDBJ databases">
        <title>Patterns of diversity and host range of bacteriophage communities associated with bean-nodulatin bacteria.</title>
        <authorList>
            <person name="Vann Cauwenberghe J."/>
            <person name="Santamaria R.I."/>
            <person name="Bustos P."/>
            <person name="Juarez S."/>
            <person name="Gonzalez V."/>
        </authorList>
    </citation>
    <scope>NUCLEOTIDE SEQUENCE</scope>
</reference>
<name>A0A7S5R8Q8_9CAUD</name>
<organism evidence="1 2">
    <name type="scientific">Rhizobium phage RHph_I38</name>
    <dbReference type="NCBI Taxonomy" id="2509734"/>
    <lineage>
        <taxon>Viruses</taxon>
        <taxon>Duplodnaviria</taxon>
        <taxon>Heunggongvirae</taxon>
        <taxon>Uroviricota</taxon>
        <taxon>Caudoviricetes</taxon>
        <taxon>Autographivirales</taxon>
        <taxon>Dunnvirinae</taxon>
        <taxon>Cuernavacavirus</taxon>
        <taxon>Cuernavacavirus RHphI38</taxon>
    </lineage>
</organism>
<protein>
    <submittedName>
        <fullName evidence="1">Uncharacterized protein</fullName>
    </submittedName>
</protein>
<gene>
    <name evidence="1" type="ORF">EVC01_017</name>
</gene>
<evidence type="ECO:0000313" key="1">
    <source>
        <dbReference type="EMBL" id="QIG73181.1"/>
    </source>
</evidence>
<sequence>MARIRTSDGRLVDPLDIQLGDVRPRVIIHSLSQINRFTGHATYPFSVAQHTYNLYRAVPKHLKKAAILHDFSEAWFNDLASPLKRELPNYRAAEKRALDQVLYVHGVTKQEIDDLDEYDKRIYKDERNALFPIIEELGMGDQFEPLGIPKEWLRELEWRHVKWLLADTYINEFSMEMYCR</sequence>
<dbReference type="SUPFAM" id="SSF109604">
    <property type="entry name" value="HD-domain/PDEase-like"/>
    <property type="match status" value="1"/>
</dbReference>
<dbReference type="Proteomes" id="UP000639704">
    <property type="component" value="Segment"/>
</dbReference>
<dbReference type="Gene3D" id="1.10.3210.10">
    <property type="entry name" value="Hypothetical protein af1432"/>
    <property type="match status" value="1"/>
</dbReference>
<keyword evidence="2" id="KW-1185">Reference proteome</keyword>
<dbReference type="EMBL" id="MN988529">
    <property type="protein sequence ID" value="QIG73181.1"/>
    <property type="molecule type" value="Genomic_DNA"/>
</dbReference>
<proteinExistence type="predicted"/>
<evidence type="ECO:0000313" key="2">
    <source>
        <dbReference type="Proteomes" id="UP000639704"/>
    </source>
</evidence>
<accession>A0A7S5R8Q8</accession>